<dbReference type="NCBIfam" id="NF041200">
    <property type="entry name" value="mob_BfmA_Nterm"/>
    <property type="match status" value="1"/>
</dbReference>
<dbReference type="InterPro" id="IPR048012">
    <property type="entry name" value="BfmA-like_N"/>
</dbReference>
<dbReference type="Proteomes" id="UP000031246">
    <property type="component" value="Unassembled WGS sequence"/>
</dbReference>
<organism evidence="1 2">
    <name type="scientific">Pedobacter kyungheensis</name>
    <dbReference type="NCBI Taxonomy" id="1069985"/>
    <lineage>
        <taxon>Bacteria</taxon>
        <taxon>Pseudomonadati</taxon>
        <taxon>Bacteroidota</taxon>
        <taxon>Sphingobacteriia</taxon>
        <taxon>Sphingobacteriales</taxon>
        <taxon>Sphingobacteriaceae</taxon>
        <taxon>Pedobacter</taxon>
    </lineage>
</organism>
<proteinExistence type="predicted"/>
<gene>
    <name evidence="1" type="ORF">OC25_03875</name>
</gene>
<name>A0A0C1DQ73_9SPHI</name>
<keyword evidence="2" id="KW-1185">Reference proteome</keyword>
<reference evidence="1 2" key="1">
    <citation type="submission" date="2014-10" db="EMBL/GenBank/DDBJ databases">
        <title>Pedobacter Kyungheensis.</title>
        <authorList>
            <person name="Anderson B.M."/>
            <person name="Newman J.D."/>
        </authorList>
    </citation>
    <scope>NUCLEOTIDE SEQUENCE [LARGE SCALE GENOMIC DNA]</scope>
    <source>
        <strain evidence="1 2">KACC 16221</strain>
    </source>
</reference>
<evidence type="ECO:0000313" key="2">
    <source>
        <dbReference type="Proteomes" id="UP000031246"/>
    </source>
</evidence>
<comment type="caution">
    <text evidence="1">The sequence shown here is derived from an EMBL/GenBank/DDBJ whole genome shotgun (WGS) entry which is preliminary data.</text>
</comment>
<dbReference type="AlphaFoldDB" id="A0A0C1DQ73"/>
<evidence type="ECO:0000313" key="1">
    <source>
        <dbReference type="EMBL" id="KIA96225.1"/>
    </source>
</evidence>
<accession>A0A0C1DQ73</accession>
<dbReference type="EMBL" id="JSYN01000003">
    <property type="protein sequence ID" value="KIA96225.1"/>
    <property type="molecule type" value="Genomic_DNA"/>
</dbReference>
<sequence>MAAANKLIVIMDDMENLNAIKYGKVTAEKLSKISLALGRSKRLVFAQMVDYFYRNKKDPTDLNDELLKISLAKGHKSYMAFIRSQEDLLLIPIKQGVEKMINNQRDIVKFFNEQVLGANKTMLKNQEDFIKTAQDNDRLIKLIAQKMESREKLKVKMLQILNGYIKSREELGSFKTREKEELAESARKQVENL</sequence>
<dbReference type="RefSeq" id="WP_039471951.1">
    <property type="nucleotide sequence ID" value="NZ_JSYN01000003.1"/>
</dbReference>
<protein>
    <submittedName>
        <fullName evidence="1">Uncharacterized protein</fullName>
    </submittedName>
</protein>
<dbReference type="OrthoDB" id="944975at2"/>